<dbReference type="EMBL" id="JOWA01000086">
    <property type="protein sequence ID" value="KEZ45094.1"/>
    <property type="molecule type" value="Genomic_DNA"/>
</dbReference>
<dbReference type="Proteomes" id="UP000028545">
    <property type="component" value="Unassembled WGS sequence"/>
</dbReference>
<dbReference type="GeneID" id="27721596"/>
<proteinExistence type="predicted"/>
<evidence type="ECO:0000313" key="1">
    <source>
        <dbReference type="EMBL" id="KEZ45094.1"/>
    </source>
</evidence>
<dbReference type="OMA" id="WHSTIAT"/>
<name>A0A084GCN2_PSEDA</name>
<comment type="caution">
    <text evidence="1">The sequence shown here is derived from an EMBL/GenBank/DDBJ whole genome shotgun (WGS) entry which is preliminary data.</text>
</comment>
<dbReference type="VEuPathDB" id="FungiDB:SAPIO_CDS2524"/>
<accession>A0A084GCN2</accession>
<sequence>MSDESQHGFSCPTNPPLLMTERTAFGTRGCIVYGYPSSGGVLIKEADLLDMLFLSLSRSHVSHRASNPDEEDTFCNLMRRTGATLWPSEQAWIDVQMGIRDATEEEEKVVVFGWPMDGRVCKTWHSTIATSLSLLQTLFFAPAKPHRGRTPNPLIESVFAAFFSTSLEHKVPRGEALESVAARGRLWAMFRAGASWRRMYPEAPASHKIGFIQVQGRYELTCLGLPRNVGYFGVYWREKTDDPPVSAYSWKCGTEDVTLSKTVDDVRIVVCSMLGGSGRELATKGKLREEYMPADLERCKVDLEYASSQDWFG</sequence>
<organism evidence="1 2">
    <name type="scientific">Pseudallescheria apiosperma</name>
    <name type="common">Scedosporium apiospermum</name>
    <dbReference type="NCBI Taxonomy" id="563466"/>
    <lineage>
        <taxon>Eukaryota</taxon>
        <taxon>Fungi</taxon>
        <taxon>Dikarya</taxon>
        <taxon>Ascomycota</taxon>
        <taxon>Pezizomycotina</taxon>
        <taxon>Sordariomycetes</taxon>
        <taxon>Hypocreomycetidae</taxon>
        <taxon>Microascales</taxon>
        <taxon>Microascaceae</taxon>
        <taxon>Scedosporium</taxon>
    </lineage>
</organism>
<dbReference type="HOGENOM" id="CLU_888903_0_0_1"/>
<dbReference type="KEGG" id="sapo:SAPIO_CDS2524"/>
<protein>
    <submittedName>
        <fullName evidence="1">Uncharacterized protein</fullName>
    </submittedName>
</protein>
<dbReference type="RefSeq" id="XP_016644893.1">
    <property type="nucleotide sequence ID" value="XM_016785517.1"/>
</dbReference>
<reference evidence="1 2" key="1">
    <citation type="journal article" date="2014" name="Genome Announc.">
        <title>Draft genome sequence of the pathogenic fungus Scedosporium apiospermum.</title>
        <authorList>
            <person name="Vandeputte P."/>
            <person name="Ghamrawi S."/>
            <person name="Rechenmann M."/>
            <person name="Iltis A."/>
            <person name="Giraud S."/>
            <person name="Fleury M."/>
            <person name="Thornton C."/>
            <person name="Delhaes L."/>
            <person name="Meyer W."/>
            <person name="Papon N."/>
            <person name="Bouchara J.P."/>
        </authorList>
    </citation>
    <scope>NUCLEOTIDE SEQUENCE [LARGE SCALE GENOMIC DNA]</scope>
    <source>
        <strain evidence="1 2">IHEM 14462</strain>
    </source>
</reference>
<evidence type="ECO:0000313" key="2">
    <source>
        <dbReference type="Proteomes" id="UP000028545"/>
    </source>
</evidence>
<gene>
    <name evidence="1" type="ORF">SAPIO_CDS2524</name>
</gene>
<dbReference type="OrthoDB" id="4487429at2759"/>
<keyword evidence="2" id="KW-1185">Reference proteome</keyword>
<dbReference type="AlphaFoldDB" id="A0A084GCN2"/>